<dbReference type="Pfam" id="PF10326">
    <property type="entry name" value="7TM_GPCR_Str"/>
    <property type="match status" value="1"/>
</dbReference>
<proteinExistence type="predicted"/>
<feature type="transmembrane region" description="Helical" evidence="1">
    <location>
        <begin position="190"/>
        <end position="217"/>
    </location>
</feature>
<sequence length="317" mass="35818">MTSEKLGLCLASALNCVLLLLLFFKSNTKFGTYKYLMISYTIIEFLYSCIGYSTSAGAHSTNTTYVVFRMYNGPNRGVAPVFILQYCTAIFVLLLVLAIHFIYRYFAVCNTKLLYLFKGHRIAYWILGAVEVGIFESSLKYLFLGENSAATENLRQEFMEKYGLTMEQICYNGPIYYICDKDNQCRRDPYIWAVSIFIQASCFGCLLLMSIFGYLTYTRLNTSYINLSVHTCQIQHQLLTALLIQAGIPIIFMYIPIAVLFTSPMFGIGFGVYENITMVCLAIYPPLDQLATICIDCSKIRSGANLNDFGVGKSLTD</sequence>
<dbReference type="PANTHER" id="PTHR22943">
    <property type="entry name" value="7-TRANSMEMBRANE DOMAIN RECEPTOR C.ELEGANS"/>
    <property type="match status" value="1"/>
</dbReference>
<dbReference type="GO" id="GO:0005886">
    <property type="term" value="C:plasma membrane"/>
    <property type="evidence" value="ECO:0007669"/>
    <property type="project" value="TreeGrafter"/>
</dbReference>
<dbReference type="STRING" id="31234.E3N1Y0"/>
<accession>E3N1Y0</accession>
<dbReference type="GO" id="GO:0038022">
    <property type="term" value="F:G protein-coupled olfactory receptor activity"/>
    <property type="evidence" value="ECO:0007669"/>
    <property type="project" value="TreeGrafter"/>
</dbReference>
<evidence type="ECO:0000313" key="3">
    <source>
        <dbReference type="Proteomes" id="UP000008281"/>
    </source>
</evidence>
<evidence type="ECO:0000256" key="1">
    <source>
        <dbReference type="SAM" id="Phobius"/>
    </source>
</evidence>
<dbReference type="HOGENOM" id="CLU_036335_2_0_1"/>
<organism evidence="3">
    <name type="scientific">Caenorhabditis remanei</name>
    <name type="common">Caenorhabditis vulgaris</name>
    <dbReference type="NCBI Taxonomy" id="31234"/>
    <lineage>
        <taxon>Eukaryota</taxon>
        <taxon>Metazoa</taxon>
        <taxon>Ecdysozoa</taxon>
        <taxon>Nematoda</taxon>
        <taxon>Chromadorea</taxon>
        <taxon>Rhabditida</taxon>
        <taxon>Rhabditina</taxon>
        <taxon>Rhabditomorpha</taxon>
        <taxon>Rhabditoidea</taxon>
        <taxon>Rhabditidae</taxon>
        <taxon>Peloderinae</taxon>
        <taxon>Caenorhabditis</taxon>
    </lineage>
</organism>
<gene>
    <name evidence="2" type="ORF">CRE_14841</name>
</gene>
<dbReference type="InParanoid" id="E3N1Y0"/>
<dbReference type="KEGG" id="crq:GCK72_017264"/>
<dbReference type="GeneID" id="9826751"/>
<keyword evidence="1" id="KW-1133">Transmembrane helix</keyword>
<dbReference type="RefSeq" id="XP_003097590.2">
    <property type="nucleotide sequence ID" value="XM_003097542.2"/>
</dbReference>
<evidence type="ECO:0008006" key="4">
    <source>
        <dbReference type="Google" id="ProtNLM"/>
    </source>
</evidence>
<dbReference type="OrthoDB" id="5786898at2759"/>
<keyword evidence="1" id="KW-0812">Transmembrane</keyword>
<dbReference type="EMBL" id="DS268510">
    <property type="protein sequence ID" value="EFO83843.1"/>
    <property type="molecule type" value="Genomic_DNA"/>
</dbReference>
<keyword evidence="3" id="KW-1185">Reference proteome</keyword>
<dbReference type="eggNOG" id="ENOG502TGB5">
    <property type="taxonomic scope" value="Eukaryota"/>
</dbReference>
<keyword evidence="1" id="KW-0472">Membrane</keyword>
<dbReference type="CTD" id="9826751"/>
<evidence type="ECO:0000313" key="2">
    <source>
        <dbReference type="EMBL" id="EFO83843.1"/>
    </source>
</evidence>
<reference evidence="2" key="1">
    <citation type="submission" date="2007-07" db="EMBL/GenBank/DDBJ databases">
        <title>PCAP assembly of the Caenorhabditis remanei genome.</title>
        <authorList>
            <consortium name="The Caenorhabditis remanei Sequencing Consortium"/>
            <person name="Wilson R.K."/>
        </authorList>
    </citation>
    <scope>NUCLEOTIDE SEQUENCE [LARGE SCALE GENOMIC DNA]</scope>
    <source>
        <strain evidence="2">PB4641</strain>
    </source>
</reference>
<dbReference type="PANTHER" id="PTHR22943:SF76">
    <property type="entry name" value="SEVEN TM RECEPTOR"/>
    <property type="match status" value="1"/>
</dbReference>
<feature type="transmembrane region" description="Helical" evidence="1">
    <location>
        <begin position="6"/>
        <end position="24"/>
    </location>
</feature>
<feature type="transmembrane region" description="Helical" evidence="1">
    <location>
        <begin position="78"/>
        <end position="102"/>
    </location>
</feature>
<dbReference type="Proteomes" id="UP000008281">
    <property type="component" value="Unassembled WGS sequence"/>
</dbReference>
<protein>
    <recommendedName>
        <fullName evidence="4">Seven TM Receptor</fullName>
    </recommendedName>
</protein>
<name>E3N1Y0_CAERE</name>
<dbReference type="AlphaFoldDB" id="E3N1Y0"/>
<dbReference type="InterPro" id="IPR019428">
    <property type="entry name" value="7TM_GPCR_serpentine_rcpt_Str"/>
</dbReference>
<feature type="transmembrane region" description="Helical" evidence="1">
    <location>
        <begin position="36"/>
        <end position="58"/>
    </location>
</feature>
<dbReference type="GO" id="GO:0042048">
    <property type="term" value="P:olfactory behavior"/>
    <property type="evidence" value="ECO:0007669"/>
    <property type="project" value="TreeGrafter"/>
</dbReference>
<feature type="transmembrane region" description="Helical" evidence="1">
    <location>
        <begin position="122"/>
        <end position="143"/>
    </location>
</feature>